<gene>
    <name evidence="7" type="ORF">NA57DRAFT_70454</name>
</gene>
<sequence>MHEIVTLQFGEQGNYLGTHFWNTQESYFTYSAEDESPVDHDIHFRPGVGSDGSDTFMPRALVYDLKSNFGSLRKLNALYEASDQGNNSNLWNNSPTIHRQPPIQPHPYQVHLEQGTAPPPLSSSTVRYWSDFNRVYYHPRSLVPVSLNDIPSSSQLSSFGDWQTGEELFAVLDREHDLLDRDVRHFAEECDQLQAFQIFADVGDAWGGWTASWLERLRDEYGKTGIWTWGLEGPIGDTRERRLKHALDASRSLSAIVPNASIYVPVSSETQHPPSYLHVDKSMWQIGALQAAAVESCTLPARLRPVDGRMVLLGDLELALNRDGVRKVSELEYGAASASALSGASAANGDGDHRMMNGAVNDDQDAPSKIDRFEIRLFSADQQQARTHLNGHGGTEDHIFGRAESLRGTWKPTIEIEEGNIASRDRFASGGGTTIIRHQSSLLFPLLSSFPRIFDVDTAGMDTLAMRAALSTSSAVSKRLQNLEQIVLRSPGVNVDDRNGIGEALRGMAEEYTEGWESGIDSEDDDL</sequence>
<dbReference type="Pfam" id="PF14881">
    <property type="entry name" value="Tubulin_3"/>
    <property type="match status" value="1"/>
</dbReference>
<dbReference type="Proteomes" id="UP000799772">
    <property type="component" value="Unassembled WGS sequence"/>
</dbReference>
<dbReference type="SUPFAM" id="SSF52490">
    <property type="entry name" value="Tubulin nucleotide-binding domain-like"/>
    <property type="match status" value="1"/>
</dbReference>
<protein>
    <submittedName>
        <fullName evidence="7">Protein DML1</fullName>
    </submittedName>
</protein>
<comment type="caution">
    <text evidence="7">The sequence shown here is derived from an EMBL/GenBank/DDBJ whole genome shotgun (WGS) entry which is preliminary data.</text>
</comment>
<evidence type="ECO:0000256" key="1">
    <source>
        <dbReference type="ARBA" id="ARBA00003757"/>
    </source>
</evidence>
<dbReference type="GO" id="GO:0007005">
    <property type="term" value="P:mitochondrion organization"/>
    <property type="evidence" value="ECO:0007669"/>
    <property type="project" value="InterPro"/>
</dbReference>
<dbReference type="InterPro" id="IPR049942">
    <property type="entry name" value="DML1/Misato"/>
</dbReference>
<dbReference type="GO" id="GO:0005739">
    <property type="term" value="C:mitochondrion"/>
    <property type="evidence" value="ECO:0007669"/>
    <property type="project" value="UniProtKB-SubCell"/>
</dbReference>
<proteinExistence type="inferred from homology"/>
<dbReference type="AlphaFoldDB" id="A0A9P4IQI7"/>
<feature type="domain" description="Misato Segment II tubulin-like" evidence="5">
    <location>
        <begin position="2"/>
        <end position="114"/>
    </location>
</feature>
<evidence type="ECO:0000256" key="4">
    <source>
        <dbReference type="ARBA" id="ARBA00023128"/>
    </source>
</evidence>
<dbReference type="OrthoDB" id="271881at2759"/>
<dbReference type="PANTHER" id="PTHR13391:SF0">
    <property type="entry name" value="PROTEIN MISATO HOMOLOG 1"/>
    <property type="match status" value="1"/>
</dbReference>
<accession>A0A9P4IQI7</accession>
<dbReference type="InterPro" id="IPR019605">
    <property type="entry name" value="Misato_II_tubulin-like"/>
</dbReference>
<dbReference type="EMBL" id="ML978121">
    <property type="protein sequence ID" value="KAF2104238.1"/>
    <property type="molecule type" value="Genomic_DNA"/>
</dbReference>
<keyword evidence="8" id="KW-1185">Reference proteome</keyword>
<evidence type="ECO:0000313" key="7">
    <source>
        <dbReference type="EMBL" id="KAF2104238.1"/>
    </source>
</evidence>
<reference evidence="7" key="1">
    <citation type="journal article" date="2020" name="Stud. Mycol.">
        <title>101 Dothideomycetes genomes: a test case for predicting lifestyles and emergence of pathogens.</title>
        <authorList>
            <person name="Haridas S."/>
            <person name="Albert R."/>
            <person name="Binder M."/>
            <person name="Bloem J."/>
            <person name="Labutti K."/>
            <person name="Salamov A."/>
            <person name="Andreopoulos B."/>
            <person name="Baker S."/>
            <person name="Barry K."/>
            <person name="Bills G."/>
            <person name="Bluhm B."/>
            <person name="Cannon C."/>
            <person name="Castanera R."/>
            <person name="Culley D."/>
            <person name="Daum C."/>
            <person name="Ezra D."/>
            <person name="Gonzalez J."/>
            <person name="Henrissat B."/>
            <person name="Kuo A."/>
            <person name="Liang C."/>
            <person name="Lipzen A."/>
            <person name="Lutzoni F."/>
            <person name="Magnuson J."/>
            <person name="Mondo S."/>
            <person name="Nolan M."/>
            <person name="Ohm R."/>
            <person name="Pangilinan J."/>
            <person name="Park H.-J."/>
            <person name="Ramirez L."/>
            <person name="Alfaro M."/>
            <person name="Sun H."/>
            <person name="Tritt A."/>
            <person name="Yoshinaga Y."/>
            <person name="Zwiers L.-H."/>
            <person name="Turgeon B."/>
            <person name="Goodwin S."/>
            <person name="Spatafora J."/>
            <person name="Crous P."/>
            <person name="Grigoriev I."/>
        </authorList>
    </citation>
    <scope>NUCLEOTIDE SEQUENCE</scope>
    <source>
        <strain evidence="7">CBS 133067</strain>
    </source>
</reference>
<comment type="similarity">
    <text evidence="3">Belongs to the misato family.</text>
</comment>
<dbReference type="Gene3D" id="3.40.50.1440">
    <property type="entry name" value="Tubulin/FtsZ, GTPase domain"/>
    <property type="match status" value="1"/>
</dbReference>
<evidence type="ECO:0000259" key="5">
    <source>
        <dbReference type="Pfam" id="PF10644"/>
    </source>
</evidence>
<organism evidence="7 8">
    <name type="scientific">Rhizodiscina lignyota</name>
    <dbReference type="NCBI Taxonomy" id="1504668"/>
    <lineage>
        <taxon>Eukaryota</taxon>
        <taxon>Fungi</taxon>
        <taxon>Dikarya</taxon>
        <taxon>Ascomycota</taxon>
        <taxon>Pezizomycotina</taxon>
        <taxon>Dothideomycetes</taxon>
        <taxon>Pleosporomycetidae</taxon>
        <taxon>Aulographales</taxon>
        <taxon>Rhizodiscinaceae</taxon>
        <taxon>Rhizodiscina</taxon>
    </lineage>
</organism>
<dbReference type="PANTHER" id="PTHR13391">
    <property type="entry name" value="MITOCHONDRIAL DISTRIBUTION REGULATOR MISATO"/>
    <property type="match status" value="1"/>
</dbReference>
<comment type="subcellular location">
    <subcellularLocation>
        <location evidence="2">Mitochondrion</location>
    </subcellularLocation>
</comment>
<dbReference type="InterPro" id="IPR029209">
    <property type="entry name" value="DML1/Misato_tubulin"/>
</dbReference>
<evidence type="ECO:0000313" key="8">
    <source>
        <dbReference type="Proteomes" id="UP000799772"/>
    </source>
</evidence>
<evidence type="ECO:0000259" key="6">
    <source>
        <dbReference type="Pfam" id="PF14881"/>
    </source>
</evidence>
<dbReference type="Pfam" id="PF10644">
    <property type="entry name" value="Misat_Tub_SegII"/>
    <property type="match status" value="1"/>
</dbReference>
<keyword evidence="4" id="KW-0496">Mitochondrion</keyword>
<evidence type="ECO:0000256" key="2">
    <source>
        <dbReference type="ARBA" id="ARBA00004173"/>
    </source>
</evidence>
<name>A0A9P4IQI7_9PEZI</name>
<comment type="function">
    <text evidence="1">Involved in the partitioning of the mitochondrial organelle and mitochondrial DNA (mtDNA) inheritance.</text>
</comment>
<evidence type="ECO:0000256" key="3">
    <source>
        <dbReference type="ARBA" id="ARBA00008507"/>
    </source>
</evidence>
<feature type="domain" description="DML1/Misato tubulin" evidence="6">
    <location>
        <begin position="118"/>
        <end position="303"/>
    </location>
</feature>
<dbReference type="InterPro" id="IPR036525">
    <property type="entry name" value="Tubulin/FtsZ_GTPase_sf"/>
</dbReference>